<dbReference type="AlphaFoldDB" id="A0A914VX36"/>
<reference evidence="2" key="1">
    <citation type="submission" date="2022-11" db="UniProtKB">
        <authorList>
            <consortium name="WormBaseParasite"/>
        </authorList>
    </citation>
    <scope>IDENTIFICATION</scope>
</reference>
<proteinExistence type="predicted"/>
<evidence type="ECO:0000313" key="1">
    <source>
        <dbReference type="Proteomes" id="UP000887566"/>
    </source>
</evidence>
<evidence type="ECO:0000313" key="2">
    <source>
        <dbReference type="WBParaSite" id="PSAMB.scaffold2744size21506.g19039.t1"/>
    </source>
</evidence>
<name>A0A914VX36_9BILA</name>
<accession>A0A914VX36</accession>
<dbReference type="WBParaSite" id="PSAMB.scaffold2744size21506.g19039.t1">
    <property type="protein sequence ID" value="PSAMB.scaffold2744size21506.g19039.t1"/>
    <property type="gene ID" value="PSAMB.scaffold2744size21506.g19039"/>
</dbReference>
<dbReference type="Proteomes" id="UP000887566">
    <property type="component" value="Unplaced"/>
</dbReference>
<keyword evidence="1" id="KW-1185">Reference proteome</keyword>
<organism evidence="1 2">
    <name type="scientific">Plectus sambesii</name>
    <dbReference type="NCBI Taxonomy" id="2011161"/>
    <lineage>
        <taxon>Eukaryota</taxon>
        <taxon>Metazoa</taxon>
        <taxon>Ecdysozoa</taxon>
        <taxon>Nematoda</taxon>
        <taxon>Chromadorea</taxon>
        <taxon>Plectida</taxon>
        <taxon>Plectina</taxon>
        <taxon>Plectoidea</taxon>
        <taxon>Plectidae</taxon>
        <taxon>Plectus</taxon>
    </lineage>
</organism>
<protein>
    <submittedName>
        <fullName evidence="2">Uncharacterized protein</fullName>
    </submittedName>
</protein>
<sequence>MMMGTAVEMTTTFQPMATSIASASGAPGNGPVVKIRSQFPESWIWSDLMIKSVCRMTAMGLKAVAADLTICQAIHVEPLSELPFMARGMGMEMEMNVADGFAGPGAPVLQSAAFGGSLQPPPQVKVRSEFPEAWIWTEQTAK</sequence>